<comment type="similarity">
    <text evidence="9">Belongs to the TmcA family.</text>
</comment>
<dbReference type="Pfam" id="PF17176">
    <property type="entry name" value="tRNA_bind_3"/>
    <property type="match status" value="1"/>
</dbReference>
<organism evidence="14 15">
    <name type="scientific">Rosenbergiella australiborealis</name>
    <dbReference type="NCBI Taxonomy" id="1544696"/>
    <lineage>
        <taxon>Bacteria</taxon>
        <taxon>Pseudomonadati</taxon>
        <taxon>Pseudomonadota</taxon>
        <taxon>Gammaproteobacteria</taxon>
        <taxon>Enterobacterales</taxon>
        <taxon>Erwiniaceae</taxon>
        <taxon>Rosenbergiella</taxon>
    </lineage>
</organism>
<dbReference type="InterPro" id="IPR033442">
    <property type="entry name" value="TmcA_tRNA_bind"/>
</dbReference>
<feature type="domain" description="tRNA(Met) cytidine acetyltransferase TmcA tRNA-binding" evidence="13">
    <location>
        <begin position="535"/>
        <end position="649"/>
    </location>
</feature>
<evidence type="ECO:0000256" key="3">
    <source>
        <dbReference type="ARBA" id="ARBA00022679"/>
    </source>
</evidence>
<reference evidence="14 15" key="1">
    <citation type="submission" date="2020-04" db="EMBL/GenBank/DDBJ databases">
        <title>Genome sequencing of Rosenbergiella species.</title>
        <authorList>
            <person name="Alvarez-Perez S."/>
            <person name="Lievens B."/>
        </authorList>
    </citation>
    <scope>NUCLEOTIDE SEQUENCE [LARGE SCALE GENOMIC DNA]</scope>
    <source>
        <strain evidence="14 15">CdVSA20.1</strain>
    </source>
</reference>
<evidence type="ECO:0000256" key="5">
    <source>
        <dbReference type="ARBA" id="ARBA00022741"/>
    </source>
</evidence>
<dbReference type="InterPro" id="IPR007807">
    <property type="entry name" value="TcmA/NAT10_helicase"/>
</dbReference>
<feature type="domain" description="TmcA/NAT10 N-terminal" evidence="11">
    <location>
        <begin position="7"/>
        <end position="150"/>
    </location>
</feature>
<keyword evidence="5 9" id="KW-0547">Nucleotide-binding</keyword>
<dbReference type="Gene3D" id="1.20.120.890">
    <property type="entry name" value="tRNA(Met) cytidine acetyltransferase, tail domain"/>
    <property type="match status" value="1"/>
</dbReference>
<comment type="caution">
    <text evidence="14">The sequence shown here is derived from an EMBL/GenBank/DDBJ whole genome shotgun (WGS) entry which is preliminary data.</text>
</comment>
<dbReference type="Pfam" id="PF13718">
    <property type="entry name" value="GNAT_acetyltr_2"/>
    <property type="match status" value="1"/>
</dbReference>
<dbReference type="InterPro" id="IPR038321">
    <property type="entry name" value="TmcA_C_sf"/>
</dbReference>
<dbReference type="Gene3D" id="3.40.630.30">
    <property type="match status" value="1"/>
</dbReference>
<dbReference type="Pfam" id="PF08351">
    <property type="entry name" value="TmcA_N"/>
    <property type="match status" value="1"/>
</dbReference>
<dbReference type="InterPro" id="IPR013562">
    <property type="entry name" value="TmcA/NAT10_N"/>
</dbReference>
<comment type="function">
    <text evidence="9">Catalyzes the formation of N(4)-acetylcytidine (ac(4)C) at the wobble position of tRNA(Met), by using acetyl-CoA as an acetyl donor and ATP (or GTP).</text>
</comment>
<feature type="binding site" evidence="9">
    <location>
        <position position="174"/>
    </location>
    <ligand>
        <name>ATP</name>
        <dbReference type="ChEBI" id="CHEBI:30616"/>
    </ligand>
</feature>
<feature type="binding site" evidence="9">
    <location>
        <position position="314"/>
    </location>
    <ligand>
        <name>ATP</name>
        <dbReference type="ChEBI" id="CHEBI:30616"/>
    </ligand>
</feature>
<feature type="domain" description="N-acetyltransferase" evidence="12">
    <location>
        <begin position="369"/>
        <end position="478"/>
    </location>
</feature>
<keyword evidence="2 9" id="KW-0820">tRNA-binding</keyword>
<dbReference type="RefSeq" id="WP_214214251.1">
    <property type="nucleotide sequence ID" value="NZ_JABBFO010000008.1"/>
</dbReference>
<keyword evidence="6 9" id="KW-0067">ATP-binding</keyword>
<dbReference type="PANTHER" id="PTHR10925:SF5">
    <property type="entry name" value="RNA CYTIDINE ACETYLTRANSFERASE"/>
    <property type="match status" value="1"/>
</dbReference>
<dbReference type="Proteomes" id="UP000786875">
    <property type="component" value="Unassembled WGS sequence"/>
</dbReference>
<feature type="binding site" evidence="9">
    <location>
        <position position="497"/>
    </location>
    <ligand>
        <name>acetyl-CoA</name>
        <dbReference type="ChEBI" id="CHEBI:57288"/>
    </ligand>
</feature>
<keyword evidence="1 9" id="KW-0963">Cytoplasm</keyword>
<dbReference type="EC" id="2.3.1.193" evidence="9"/>
<dbReference type="InterPro" id="IPR024914">
    <property type="entry name" value="tRNA_acetyltr_TmcA"/>
</dbReference>
<dbReference type="InterPro" id="IPR016181">
    <property type="entry name" value="Acyl_CoA_acyltransferase"/>
</dbReference>
<gene>
    <name evidence="9" type="primary">tmcA</name>
    <name evidence="14" type="ORF">HGT73_09725</name>
</gene>
<evidence type="ECO:0000256" key="4">
    <source>
        <dbReference type="ARBA" id="ARBA00022694"/>
    </source>
</evidence>
<evidence type="ECO:0000256" key="2">
    <source>
        <dbReference type="ARBA" id="ARBA00022555"/>
    </source>
</evidence>
<keyword evidence="15" id="KW-1185">Reference proteome</keyword>
<keyword evidence="3 9" id="KW-0808">Transferase</keyword>
<dbReference type="SUPFAM" id="SSF52540">
    <property type="entry name" value="P-loop containing nucleoside triphosphate hydrolases"/>
    <property type="match status" value="1"/>
</dbReference>
<keyword evidence="7 9" id="KW-0694">RNA-binding</keyword>
<comment type="subcellular location">
    <subcellularLocation>
        <location evidence="9">Cytoplasm</location>
    </subcellularLocation>
</comment>
<name>A0ABS5T5N0_9GAMM</name>
<dbReference type="Gene3D" id="3.40.50.11040">
    <property type="match status" value="1"/>
</dbReference>
<comment type="catalytic activity">
    <reaction evidence="9">
        <text>cytidine(34) in elongator tRNA(Met) + acetyl-CoA + ATP + H2O = N(4)-acetylcytidine(34) in elongator tRNA(Met) + ADP + phosphate + CoA + H(+)</text>
        <dbReference type="Rhea" id="RHEA:43788"/>
        <dbReference type="Rhea" id="RHEA-COMP:10693"/>
        <dbReference type="Rhea" id="RHEA-COMP:10694"/>
        <dbReference type="ChEBI" id="CHEBI:15377"/>
        <dbReference type="ChEBI" id="CHEBI:15378"/>
        <dbReference type="ChEBI" id="CHEBI:30616"/>
        <dbReference type="ChEBI" id="CHEBI:43474"/>
        <dbReference type="ChEBI" id="CHEBI:57287"/>
        <dbReference type="ChEBI" id="CHEBI:57288"/>
        <dbReference type="ChEBI" id="CHEBI:74900"/>
        <dbReference type="ChEBI" id="CHEBI:82748"/>
        <dbReference type="ChEBI" id="CHEBI:456216"/>
        <dbReference type="EC" id="2.3.1.193"/>
    </reaction>
</comment>
<comment type="caution">
    <text evidence="9">Lacks conserved residue(s) required for the propagation of feature annotation.</text>
</comment>
<keyword evidence="8 9" id="KW-0012">Acyltransferase</keyword>
<evidence type="ECO:0000259" key="13">
    <source>
        <dbReference type="Pfam" id="PF17176"/>
    </source>
</evidence>
<feature type="domain" description="TcmA/NAT10 helicase" evidence="10">
    <location>
        <begin position="190"/>
        <end position="331"/>
    </location>
</feature>
<dbReference type="InterPro" id="IPR032672">
    <property type="entry name" value="TmcA/NAT10/Kre33"/>
</dbReference>
<dbReference type="SUPFAM" id="SSF55729">
    <property type="entry name" value="Acyl-CoA N-acyltransferases (Nat)"/>
    <property type="match status" value="1"/>
</dbReference>
<proteinExistence type="inferred from homology"/>
<evidence type="ECO:0000259" key="12">
    <source>
        <dbReference type="Pfam" id="PF13718"/>
    </source>
</evidence>
<evidence type="ECO:0000259" key="10">
    <source>
        <dbReference type="Pfam" id="PF05127"/>
    </source>
</evidence>
<dbReference type="Gene3D" id="3.40.50.300">
    <property type="entry name" value="P-loop containing nucleotide triphosphate hydrolases"/>
    <property type="match status" value="1"/>
</dbReference>
<evidence type="ECO:0000256" key="9">
    <source>
        <dbReference type="HAMAP-Rule" id="MF_01886"/>
    </source>
</evidence>
<dbReference type="InterPro" id="IPR000182">
    <property type="entry name" value="GNAT_dom"/>
</dbReference>
<protein>
    <recommendedName>
        <fullName evidence="9">tRNA(Met) cytidine acetyltransferase TmcA</fullName>
        <ecNumber evidence="9">2.3.1.193</ecNumber>
    </recommendedName>
</protein>
<dbReference type="Pfam" id="PF05127">
    <property type="entry name" value="NAT10_TcmA_helicase"/>
    <property type="match status" value="1"/>
</dbReference>
<evidence type="ECO:0000259" key="11">
    <source>
        <dbReference type="Pfam" id="PF08351"/>
    </source>
</evidence>
<evidence type="ECO:0000256" key="1">
    <source>
        <dbReference type="ARBA" id="ARBA00022490"/>
    </source>
</evidence>
<evidence type="ECO:0000313" key="15">
    <source>
        <dbReference type="Proteomes" id="UP000786875"/>
    </source>
</evidence>
<dbReference type="HAMAP" id="MF_01886">
    <property type="entry name" value="tRNA_acetyltr_TmcA"/>
    <property type="match status" value="1"/>
</dbReference>
<evidence type="ECO:0000256" key="7">
    <source>
        <dbReference type="ARBA" id="ARBA00022884"/>
    </source>
</evidence>
<keyword evidence="4 9" id="KW-0819">tRNA processing</keyword>
<dbReference type="EMBL" id="JABBFO010000008">
    <property type="protein sequence ID" value="MBT0727658.1"/>
    <property type="molecule type" value="Genomic_DNA"/>
</dbReference>
<evidence type="ECO:0000256" key="6">
    <source>
        <dbReference type="ARBA" id="ARBA00022840"/>
    </source>
</evidence>
<evidence type="ECO:0000256" key="8">
    <source>
        <dbReference type="ARBA" id="ARBA00023315"/>
    </source>
</evidence>
<evidence type="ECO:0000313" key="14">
    <source>
        <dbReference type="EMBL" id="MBT0727658.1"/>
    </source>
</evidence>
<dbReference type="PANTHER" id="PTHR10925">
    <property type="entry name" value="N-ACETYLTRANSFERASE 10"/>
    <property type="match status" value="1"/>
</dbReference>
<sequence length="659" mass="74124">MQPAFIVEQMRRSGVRRICVISGSAVFRAKATAEWQADYPGDWRRISTVATGHPKEIVAQAARQFLGQEGLHAIYDASRGMHLEVFAALAGTLVAGSWLLLLLPSDTDKDVVVDEDSQRWADCEQPITTPVFNRHLWRQLTQSADHLIWREGSIKPDQRLLNTRVWQPQGNTQQQAIIDELVSATAGNFIVTAPRGRGKSALGGMLAARQAPCLITGPAKLSTAVMAEFAKEHYHFMAPDAILAENTTTSWRWLIIDEAASLPSAQLQALVSRFPRCLLLTTTEGYEGTGQGFLLKFSASIAVNHHYRLHNPHRYQADDPLETFVERLLVLHNPQPLPSLLPQKKRLTLRAYHPSDWDFHVQLAASTFHLLQSAHYRTTPLDLRRMMDAPQSGYWQLVADEQCYGVVGWIDEGGQSAELSQAVWRGERRPRGNLIAQSLAAHSRFPQAMQLASRRISRIAINQSLRREGCGRRLVEAVFSQSQDKDFISVSFGFTPELWQFWQHCGFQLVRIGGMREASSGCYAAMALFPISAAGQQLCTQAVAHFQRDWPIQQSRFCPEIELPITARLDHPFSVADHHELVGFAHAHRPLSVSFPSLVRALHAYPQLARWSHLHHCLVSTQRPEGWSHKQWLAQLRRETAEFLMILSEVSANETEGLL</sequence>
<dbReference type="InterPro" id="IPR027417">
    <property type="entry name" value="P-loop_NTPase"/>
</dbReference>
<accession>A0ABS5T5N0</accession>